<dbReference type="Proteomes" id="UP000051248">
    <property type="component" value="Unassembled WGS sequence"/>
</dbReference>
<protein>
    <recommendedName>
        <fullName evidence="4">Integral membrane protein</fullName>
    </recommendedName>
</protein>
<proteinExistence type="predicted"/>
<gene>
    <name evidence="2" type="ORF">FD03_GL000943</name>
</gene>
<keyword evidence="3" id="KW-1185">Reference proteome</keyword>
<reference evidence="2 3" key="1">
    <citation type="journal article" date="2015" name="Genome Announc.">
        <title>Expanding the biotechnology potential of lactobacilli through comparative genomics of 213 strains and associated genera.</title>
        <authorList>
            <person name="Sun Z."/>
            <person name="Harris H.M."/>
            <person name="McCann A."/>
            <person name="Guo C."/>
            <person name="Argimon S."/>
            <person name="Zhang W."/>
            <person name="Yang X."/>
            <person name="Jeffery I.B."/>
            <person name="Cooney J.C."/>
            <person name="Kagawa T.F."/>
            <person name="Liu W."/>
            <person name="Song Y."/>
            <person name="Salvetti E."/>
            <person name="Wrobel A."/>
            <person name="Rasinkangas P."/>
            <person name="Parkhill J."/>
            <person name="Rea M.C."/>
            <person name="O'Sullivan O."/>
            <person name="Ritari J."/>
            <person name="Douillard F.P."/>
            <person name="Paul Ross R."/>
            <person name="Yang R."/>
            <person name="Briner A.E."/>
            <person name="Felis G.E."/>
            <person name="de Vos W.M."/>
            <person name="Barrangou R."/>
            <person name="Klaenhammer T.R."/>
            <person name="Caufield P.W."/>
            <person name="Cui Y."/>
            <person name="Zhang H."/>
            <person name="O'Toole P.W."/>
        </authorList>
    </citation>
    <scope>NUCLEOTIDE SEQUENCE [LARGE SCALE GENOMIC DNA]</scope>
    <source>
        <strain evidence="2 3">DSM 19682</strain>
    </source>
</reference>
<dbReference type="AlphaFoldDB" id="A0A0R1KIW8"/>
<dbReference type="eggNOG" id="ENOG5030AEG">
    <property type="taxonomic scope" value="Bacteria"/>
</dbReference>
<evidence type="ECO:0008006" key="4">
    <source>
        <dbReference type="Google" id="ProtNLM"/>
    </source>
</evidence>
<dbReference type="PATRIC" id="fig|1423775.4.peg.970"/>
<keyword evidence="1" id="KW-0472">Membrane</keyword>
<keyword evidence="1" id="KW-1133">Transmembrane helix</keyword>
<dbReference type="EMBL" id="AZDZ01000002">
    <property type="protein sequence ID" value="KRK80809.1"/>
    <property type="molecule type" value="Genomic_DNA"/>
</dbReference>
<feature type="transmembrane region" description="Helical" evidence="1">
    <location>
        <begin position="6"/>
        <end position="22"/>
    </location>
</feature>
<evidence type="ECO:0000313" key="3">
    <source>
        <dbReference type="Proteomes" id="UP000051248"/>
    </source>
</evidence>
<accession>A0A0R1KIW8</accession>
<evidence type="ECO:0000256" key="1">
    <source>
        <dbReference type="SAM" id="Phobius"/>
    </source>
</evidence>
<sequence length="89" mass="10305">MFTTMFWILAIWFVVNAIWMYVKRDDQQLQKALGWVNVVAVIAGFWTYFGVSQVAGIDTWFNILNYVNIVLAATQLYLGYRNGHSVKHA</sequence>
<keyword evidence="1" id="KW-0812">Transmembrane</keyword>
<dbReference type="STRING" id="1423775.FD03_GL000943"/>
<feature type="transmembrane region" description="Helical" evidence="1">
    <location>
        <begin position="63"/>
        <end position="80"/>
    </location>
</feature>
<name>A0A0R1KIW8_9LACO</name>
<feature type="transmembrane region" description="Helical" evidence="1">
    <location>
        <begin position="34"/>
        <end position="51"/>
    </location>
</feature>
<organism evidence="2 3">
    <name type="scientific">Companilactobacillus nodensis DSM 19682 = JCM 14932 = NBRC 107160</name>
    <dbReference type="NCBI Taxonomy" id="1423775"/>
    <lineage>
        <taxon>Bacteria</taxon>
        <taxon>Bacillati</taxon>
        <taxon>Bacillota</taxon>
        <taxon>Bacilli</taxon>
        <taxon>Lactobacillales</taxon>
        <taxon>Lactobacillaceae</taxon>
        <taxon>Companilactobacillus</taxon>
    </lineage>
</organism>
<comment type="caution">
    <text evidence="2">The sequence shown here is derived from an EMBL/GenBank/DDBJ whole genome shotgun (WGS) entry which is preliminary data.</text>
</comment>
<dbReference type="RefSeq" id="WP_056979602.1">
    <property type="nucleotide sequence ID" value="NZ_AZDZ01000002.1"/>
</dbReference>
<evidence type="ECO:0000313" key="2">
    <source>
        <dbReference type="EMBL" id="KRK80809.1"/>
    </source>
</evidence>
<dbReference type="OrthoDB" id="2320818at2"/>